<sequence>MAADAPVEQQPSMPPMPDQPPTPTKPGRGKRAKAALKQQRSHAAARTKDWLAAGDLDQVDLIQAATQKKQRKHSEEIAQQQRIVAEAHGRLAHAKMRTEIDGAQPVSAATLAHLGGRVAAEESKLAGMEAMPVMPPTEREINDFRHGKQAGRAAVLAAGGFGSLSVLGAAVEQAATGQPVILAALGTAAGYGWYLISRPFVAHSPQEASAPFLPAPASLPATLMAGPAGGAAPIVGGNVVMSVEQLPEDLKPFPIRGARTPEQLAQCVLLAALAEGVPIVEVSDVQRQPWGWQCIVRVSEGTPEAIIAKSGALETRFDLQTNGVKPQPIRARRACAVMRFVEGDPFATAPGLPYRAPKSLSITDRFRIGTSVGGDPLEVSLAGVMGLWVAASGGGKTGILQALAEGTTACYDNITIDCDPHGDGLEDLGDAVRITARSNEQIEAVLLFFLVMSKSRARLRAKLGMGKKWKPSAAHPAVTIFIDEFPKLSDLAKLLAFELLLVGRKELIEVQYASQGGTTRYLGENIAQMMALKAVGPCKVGDTRAVFGDDSVREGYLPHKLSPATDTDPKDAGHIFIQGVPGMADEPIEYAIHEAPSAVLRQLATERLEAGLLDPDQDSLDGMQAVDLPEYVEATYDNDGNIKKPAPVRLLAWDQLLRLCNAQPAERGPLEDGAPRQAVEDSVDVMTKAGVDRMKTATLLAALVEHDSNAYGEMEPDDLKALLKAAGAGAPITLGPIGDEANPRGFKRDRLRHLL</sequence>
<protein>
    <recommendedName>
        <fullName evidence="4">FtsK domain-containing protein</fullName>
    </recommendedName>
</protein>
<organism evidence="2 3">
    <name type="scientific">Streptomyces venezuelae</name>
    <dbReference type="NCBI Taxonomy" id="54571"/>
    <lineage>
        <taxon>Bacteria</taxon>
        <taxon>Bacillati</taxon>
        <taxon>Actinomycetota</taxon>
        <taxon>Actinomycetes</taxon>
        <taxon>Kitasatosporales</taxon>
        <taxon>Streptomycetaceae</taxon>
        <taxon>Streptomyces</taxon>
    </lineage>
</organism>
<evidence type="ECO:0008006" key="4">
    <source>
        <dbReference type="Google" id="ProtNLM"/>
    </source>
</evidence>
<dbReference type="RefSeq" id="WP_150165225.1">
    <property type="nucleotide sequence ID" value="NZ_CP029193.1"/>
</dbReference>
<feature type="region of interest" description="Disordered" evidence="1">
    <location>
        <begin position="1"/>
        <end position="49"/>
    </location>
</feature>
<gene>
    <name evidence="2" type="ORF">DEJ47_04710</name>
</gene>
<evidence type="ECO:0000256" key="1">
    <source>
        <dbReference type="SAM" id="MobiDB-lite"/>
    </source>
</evidence>
<name>A0A5P2B762_STRVZ</name>
<feature type="compositionally biased region" description="Pro residues" evidence="1">
    <location>
        <begin position="12"/>
        <end position="24"/>
    </location>
</feature>
<reference evidence="2 3" key="1">
    <citation type="submission" date="2018-05" db="EMBL/GenBank/DDBJ databases">
        <title>Streptomyces venezuelae.</title>
        <authorList>
            <person name="Kim W."/>
            <person name="Lee N."/>
            <person name="Cho B.-K."/>
        </authorList>
    </citation>
    <scope>NUCLEOTIDE SEQUENCE [LARGE SCALE GENOMIC DNA]</scope>
    <source>
        <strain evidence="2 3">ATCC 14583</strain>
    </source>
</reference>
<dbReference type="OrthoDB" id="3676830at2"/>
<dbReference type="Proteomes" id="UP000323046">
    <property type="component" value="Chromosome"/>
</dbReference>
<feature type="compositionally biased region" description="Basic residues" evidence="1">
    <location>
        <begin position="27"/>
        <end position="45"/>
    </location>
</feature>
<evidence type="ECO:0000313" key="3">
    <source>
        <dbReference type="Proteomes" id="UP000323046"/>
    </source>
</evidence>
<dbReference type="EMBL" id="CP029193">
    <property type="protein sequence ID" value="QES25847.1"/>
    <property type="molecule type" value="Genomic_DNA"/>
</dbReference>
<keyword evidence="3" id="KW-1185">Reference proteome</keyword>
<accession>A0A5P2B762</accession>
<proteinExistence type="predicted"/>
<evidence type="ECO:0000313" key="2">
    <source>
        <dbReference type="EMBL" id="QES25847.1"/>
    </source>
</evidence>
<dbReference type="AlphaFoldDB" id="A0A5P2B762"/>